<reference evidence="2 3" key="1">
    <citation type="journal article" date="2016" name="Genome Biol. Evol.">
        <title>Divergent and convergent evolution of fungal pathogenicity.</title>
        <authorList>
            <person name="Shang Y."/>
            <person name="Xiao G."/>
            <person name="Zheng P."/>
            <person name="Cen K."/>
            <person name="Zhan S."/>
            <person name="Wang C."/>
        </authorList>
    </citation>
    <scope>NUCLEOTIDE SEQUENCE [LARGE SCALE GENOMIC DNA]</scope>
    <source>
        <strain evidence="2 3">RCEF 3172</strain>
    </source>
</reference>
<evidence type="ECO:0000256" key="1">
    <source>
        <dbReference type="SAM" id="MobiDB-lite"/>
    </source>
</evidence>
<keyword evidence="3" id="KW-1185">Reference proteome</keyword>
<feature type="region of interest" description="Disordered" evidence="1">
    <location>
        <begin position="190"/>
        <end position="209"/>
    </location>
</feature>
<protein>
    <submittedName>
        <fullName evidence="2">GrpB domain protein</fullName>
    </submittedName>
</protein>
<evidence type="ECO:0000313" key="3">
    <source>
        <dbReference type="Proteomes" id="UP000076863"/>
    </source>
</evidence>
<dbReference type="InterPro" id="IPR043519">
    <property type="entry name" value="NT_sf"/>
</dbReference>
<organism evidence="2 3">
    <name type="scientific">Beauveria brongniartii RCEF 3172</name>
    <dbReference type="NCBI Taxonomy" id="1081107"/>
    <lineage>
        <taxon>Eukaryota</taxon>
        <taxon>Fungi</taxon>
        <taxon>Dikarya</taxon>
        <taxon>Ascomycota</taxon>
        <taxon>Pezizomycotina</taxon>
        <taxon>Sordariomycetes</taxon>
        <taxon>Hypocreomycetidae</taxon>
        <taxon>Hypocreales</taxon>
        <taxon>Cordycipitaceae</taxon>
        <taxon>Beauveria</taxon>
        <taxon>Beauveria brongniartii</taxon>
    </lineage>
</organism>
<dbReference type="InterPro" id="IPR007344">
    <property type="entry name" value="GrpB/CoaE"/>
</dbReference>
<dbReference type="OrthoDB" id="630895at2759"/>
<sequence>MEKGIRAFEYVEWVSKRKVPHTIDIVDPDPSWPATFAQLAAGLRAALPPDVIHAIHHVGSTSVPGLAAKPVIDIDLLVADPADEASYVPALEAGGYHFLFREPPWYEHRLFAQYEPVLVNLHVYGPGELDLESARHRLLCDWLRKCPADRDLYARVKREASQRAKAKGEGVGPYTEYKGDTIREILERATADAAGQGGADRAEAGTGIE</sequence>
<dbReference type="SUPFAM" id="SSF81301">
    <property type="entry name" value="Nucleotidyltransferase"/>
    <property type="match status" value="1"/>
</dbReference>
<dbReference type="Gene3D" id="3.30.460.10">
    <property type="entry name" value="Beta Polymerase, domain 2"/>
    <property type="match status" value="1"/>
</dbReference>
<comment type="caution">
    <text evidence="2">The sequence shown here is derived from an EMBL/GenBank/DDBJ whole genome shotgun (WGS) entry which is preliminary data.</text>
</comment>
<dbReference type="Proteomes" id="UP000076863">
    <property type="component" value="Unassembled WGS sequence"/>
</dbReference>
<gene>
    <name evidence="2" type="ORF">BBO_07510</name>
</gene>
<evidence type="ECO:0000313" key="2">
    <source>
        <dbReference type="EMBL" id="OAA37802.1"/>
    </source>
</evidence>
<accession>A0A166ZD71</accession>
<dbReference type="Pfam" id="PF04229">
    <property type="entry name" value="GrpB"/>
    <property type="match status" value="1"/>
</dbReference>
<dbReference type="AlphaFoldDB" id="A0A166ZD71"/>
<dbReference type="EMBL" id="AZHA01000029">
    <property type="protein sequence ID" value="OAA37802.1"/>
    <property type="molecule type" value="Genomic_DNA"/>
</dbReference>
<dbReference type="PANTHER" id="PTHR34822:SF1">
    <property type="entry name" value="GRPB FAMILY PROTEIN"/>
    <property type="match status" value="1"/>
</dbReference>
<dbReference type="PANTHER" id="PTHR34822">
    <property type="entry name" value="GRPB DOMAIN PROTEIN (AFU_ORTHOLOGUE AFUA_1G01530)"/>
    <property type="match status" value="1"/>
</dbReference>
<name>A0A166ZD71_9HYPO</name>
<proteinExistence type="predicted"/>